<gene>
    <name evidence="1" type="ORF">NE695_17860</name>
</gene>
<sequence length="224" mass="24446">MRYIGRRFRTRSRRGKKRKGVCRFRLVLVFLGVLAVICAAVSEKGLSSISEELTKETARNYLVSTVNRAVNNQLESGKSSFVEVSRSGSGQVSAVSADSEAINRLKGNILTELTKELNGKCSVSVPIGSLSEVGLFNGRGFPVPIRLNFEGSADITFHTEFLSAGVNQTCHRITMVVRASVFSQSKRFEVYEETEISTVLSETVIVGEVPQFTTGFLNQPAADG</sequence>
<accession>A0ABT1S4C0</accession>
<dbReference type="InterPro" id="IPR014197">
    <property type="entry name" value="Sporulation_prot_YunB"/>
</dbReference>
<dbReference type="RefSeq" id="WP_082942272.1">
    <property type="nucleotide sequence ID" value="NZ_CABKVV010000014.1"/>
</dbReference>
<dbReference type="EMBL" id="JANFZH010000075">
    <property type="protein sequence ID" value="MCQ4841773.1"/>
    <property type="molecule type" value="Genomic_DNA"/>
</dbReference>
<dbReference type="Pfam" id="PF09560">
    <property type="entry name" value="Spore_YunB"/>
    <property type="match status" value="1"/>
</dbReference>
<evidence type="ECO:0000313" key="1">
    <source>
        <dbReference type="EMBL" id="MCQ4841773.1"/>
    </source>
</evidence>
<name>A0ABT1S4C0_9FIRM</name>
<dbReference type="GeneID" id="90534140"/>
<reference evidence="1 2" key="1">
    <citation type="submission" date="2022-06" db="EMBL/GenBank/DDBJ databases">
        <title>Isolation of gut microbiota from human fecal samples.</title>
        <authorList>
            <person name="Pamer E.G."/>
            <person name="Barat B."/>
            <person name="Waligurski E."/>
            <person name="Medina S."/>
            <person name="Paddock L."/>
            <person name="Mostad J."/>
        </authorList>
    </citation>
    <scope>NUCLEOTIDE SEQUENCE [LARGE SCALE GENOMIC DNA]</scope>
    <source>
        <strain evidence="1 2">DFI.9.73</strain>
    </source>
</reference>
<proteinExistence type="predicted"/>
<keyword evidence="2" id="KW-1185">Reference proteome</keyword>
<evidence type="ECO:0008006" key="3">
    <source>
        <dbReference type="Google" id="ProtNLM"/>
    </source>
</evidence>
<evidence type="ECO:0000313" key="2">
    <source>
        <dbReference type="Proteomes" id="UP001524473"/>
    </source>
</evidence>
<dbReference type="Proteomes" id="UP001524473">
    <property type="component" value="Unassembled WGS sequence"/>
</dbReference>
<organism evidence="1 2">
    <name type="scientific">Neglectibacter timonensis</name>
    <dbReference type="NCBI Taxonomy" id="1776382"/>
    <lineage>
        <taxon>Bacteria</taxon>
        <taxon>Bacillati</taxon>
        <taxon>Bacillota</taxon>
        <taxon>Clostridia</taxon>
        <taxon>Eubacteriales</taxon>
        <taxon>Oscillospiraceae</taxon>
        <taxon>Neglectibacter</taxon>
    </lineage>
</organism>
<comment type="caution">
    <text evidence="1">The sequence shown here is derived from an EMBL/GenBank/DDBJ whole genome shotgun (WGS) entry which is preliminary data.</text>
</comment>
<protein>
    <recommendedName>
        <fullName evidence="3">Sporulation protein YunB</fullName>
    </recommendedName>
</protein>